<protein>
    <submittedName>
        <fullName evidence="2">Uncharacterized protein</fullName>
    </submittedName>
</protein>
<dbReference type="Proteomes" id="UP000494165">
    <property type="component" value="Unassembled WGS sequence"/>
</dbReference>
<gene>
    <name evidence="2" type="ORF">CLODIP_2_CD02386</name>
</gene>
<name>A0A8S1CTF2_9INSE</name>
<comment type="caution">
    <text evidence="2">The sequence shown here is derived from an EMBL/GenBank/DDBJ whole genome shotgun (WGS) entry which is preliminary data.</text>
</comment>
<dbReference type="PANTHER" id="PTHR15243:SF0">
    <property type="entry name" value="SERINE_THREONINE-PROTEIN KINASE 19"/>
    <property type="match status" value="1"/>
</dbReference>
<comment type="similarity">
    <text evidence="1">Belongs to the STK19 family.</text>
</comment>
<accession>A0A8S1CTF2</accession>
<evidence type="ECO:0000313" key="3">
    <source>
        <dbReference type="Proteomes" id="UP000494165"/>
    </source>
</evidence>
<dbReference type="InterPro" id="IPR018865">
    <property type="entry name" value="STK19-like"/>
</dbReference>
<evidence type="ECO:0000313" key="2">
    <source>
        <dbReference type="EMBL" id="CAB3374716.1"/>
    </source>
</evidence>
<dbReference type="PANTHER" id="PTHR15243">
    <property type="entry name" value="SERINE/THREONINE-PROTEIN KINASE 19"/>
    <property type="match status" value="1"/>
</dbReference>
<organism evidence="2 3">
    <name type="scientific">Cloeon dipterum</name>
    <dbReference type="NCBI Taxonomy" id="197152"/>
    <lineage>
        <taxon>Eukaryota</taxon>
        <taxon>Metazoa</taxon>
        <taxon>Ecdysozoa</taxon>
        <taxon>Arthropoda</taxon>
        <taxon>Hexapoda</taxon>
        <taxon>Insecta</taxon>
        <taxon>Pterygota</taxon>
        <taxon>Palaeoptera</taxon>
        <taxon>Ephemeroptera</taxon>
        <taxon>Pisciforma</taxon>
        <taxon>Baetidae</taxon>
        <taxon>Cloeon</taxon>
    </lineage>
</organism>
<evidence type="ECO:0000256" key="1">
    <source>
        <dbReference type="ARBA" id="ARBA00093458"/>
    </source>
</evidence>
<dbReference type="OrthoDB" id="10261701at2759"/>
<dbReference type="EMBL" id="CADEPI010000102">
    <property type="protein sequence ID" value="CAB3374716.1"/>
    <property type="molecule type" value="Genomic_DNA"/>
</dbReference>
<dbReference type="AlphaFoldDB" id="A0A8S1CTF2"/>
<dbReference type="GO" id="GO:0046579">
    <property type="term" value="P:positive regulation of Ras protein signal transduction"/>
    <property type="evidence" value="ECO:0007669"/>
    <property type="project" value="TreeGrafter"/>
</dbReference>
<reference evidence="2 3" key="1">
    <citation type="submission" date="2020-04" db="EMBL/GenBank/DDBJ databases">
        <authorList>
            <person name="Alioto T."/>
            <person name="Alioto T."/>
            <person name="Gomez Garrido J."/>
        </authorList>
    </citation>
    <scope>NUCLEOTIDE SEQUENCE [LARGE SCALE GENOMIC DNA]</scope>
</reference>
<proteinExistence type="inferred from homology"/>
<keyword evidence="3" id="KW-1185">Reference proteome</keyword>
<dbReference type="Pfam" id="PF10494">
    <property type="entry name" value="Stk19"/>
    <property type="match status" value="1"/>
</dbReference>
<sequence length="251" mass="28174">MSKRHHEPETENSNEADEPLIKIPKSLSSCKTLEALISIGKDFPILRFSNKIPAVVMIHQVYDLVPSRTIVDREMNSLRNNGVICVFQLGIDLQSRAVILAEDMFKTANVCYPGNKTVAKYLEKIIPLGLIEIEKTRLESIVSKTEAKELMHFGYLVLKDAKTYSLSFPNAGNFIRAFTKGRKTVLALIKKGKYNQVLERELLGRPLEKTVVLSTKYQIHDVVGADLAQSFDTTSGRMLKISPNGLKVLKK</sequence>